<gene>
    <name evidence="6" type="ORF">UU29_C0007G0001</name>
</gene>
<dbReference type="Proteomes" id="UP000034601">
    <property type="component" value="Unassembled WGS sequence"/>
</dbReference>
<dbReference type="AlphaFoldDB" id="A0A0G0U7G7"/>
<proteinExistence type="predicted"/>
<organism evidence="6 7">
    <name type="scientific">Candidatus Daviesbacteria bacterium GW2011_GWA2_40_9</name>
    <dbReference type="NCBI Taxonomy" id="1618424"/>
    <lineage>
        <taxon>Bacteria</taxon>
        <taxon>Candidatus Daviesiibacteriota</taxon>
    </lineage>
</organism>
<dbReference type="InterPro" id="IPR044068">
    <property type="entry name" value="CB"/>
</dbReference>
<dbReference type="InterPro" id="IPR002104">
    <property type="entry name" value="Integrase_catalytic"/>
</dbReference>
<evidence type="ECO:0000256" key="1">
    <source>
        <dbReference type="ARBA" id="ARBA00022908"/>
    </source>
</evidence>
<reference evidence="6 7" key="1">
    <citation type="journal article" date="2015" name="Nature">
        <title>rRNA introns, odd ribosomes, and small enigmatic genomes across a large radiation of phyla.</title>
        <authorList>
            <person name="Brown C.T."/>
            <person name="Hug L.A."/>
            <person name="Thomas B.C."/>
            <person name="Sharon I."/>
            <person name="Castelle C.J."/>
            <person name="Singh A."/>
            <person name="Wilkins M.J."/>
            <person name="Williams K.H."/>
            <person name="Banfield J.F."/>
        </authorList>
    </citation>
    <scope>NUCLEOTIDE SEQUENCE [LARGE SCALE GENOMIC DNA]</scope>
</reference>
<dbReference type="InterPro" id="IPR010998">
    <property type="entry name" value="Integrase_recombinase_N"/>
</dbReference>
<evidence type="ECO:0000259" key="5">
    <source>
        <dbReference type="PROSITE" id="PS51900"/>
    </source>
</evidence>
<keyword evidence="2 3" id="KW-0238">DNA-binding</keyword>
<comment type="caution">
    <text evidence="6">The sequence shown here is derived from an EMBL/GenBank/DDBJ whole genome shotgun (WGS) entry which is preliminary data.</text>
</comment>
<dbReference type="Gene3D" id="1.10.150.130">
    <property type="match status" value="1"/>
</dbReference>
<dbReference type="GO" id="GO:0006310">
    <property type="term" value="P:DNA recombination"/>
    <property type="evidence" value="ECO:0007669"/>
    <property type="project" value="InterPro"/>
</dbReference>
<dbReference type="GO" id="GO:0015074">
    <property type="term" value="P:DNA integration"/>
    <property type="evidence" value="ECO:0007669"/>
    <property type="project" value="UniProtKB-KW"/>
</dbReference>
<feature type="domain" description="Core-binding (CB)" evidence="5">
    <location>
        <begin position="1"/>
        <end position="91"/>
    </location>
</feature>
<feature type="domain" description="Tyr recombinase" evidence="4">
    <location>
        <begin position="111"/>
        <end position="150"/>
    </location>
</feature>
<dbReference type="SUPFAM" id="SSF56349">
    <property type="entry name" value="DNA breaking-rejoining enzymes"/>
    <property type="match status" value="1"/>
</dbReference>
<dbReference type="InterPro" id="IPR004107">
    <property type="entry name" value="Integrase_SAM-like_N"/>
</dbReference>
<accession>A0A0G0U7G7</accession>
<dbReference type="EMBL" id="LCAB01000007">
    <property type="protein sequence ID" value="KKR83131.1"/>
    <property type="molecule type" value="Genomic_DNA"/>
</dbReference>
<evidence type="ECO:0000259" key="4">
    <source>
        <dbReference type="PROSITE" id="PS51898"/>
    </source>
</evidence>
<dbReference type="PROSITE" id="PS51898">
    <property type="entry name" value="TYR_RECOMBINASE"/>
    <property type="match status" value="1"/>
</dbReference>
<evidence type="ECO:0000313" key="6">
    <source>
        <dbReference type="EMBL" id="KKR83131.1"/>
    </source>
</evidence>
<evidence type="ECO:0000256" key="2">
    <source>
        <dbReference type="ARBA" id="ARBA00023125"/>
    </source>
</evidence>
<dbReference type="InterPro" id="IPR011010">
    <property type="entry name" value="DNA_brk_join_enz"/>
</dbReference>
<protein>
    <submittedName>
        <fullName evidence="6">Tyrosine recombinase XerC</fullName>
    </submittedName>
</protein>
<dbReference type="PROSITE" id="PS51900">
    <property type="entry name" value="CB"/>
    <property type="match status" value="1"/>
</dbReference>
<name>A0A0G0U7G7_9BACT</name>
<sequence length="150" mass="17230">MTLSALITDFLEYLELERGASQKTIQNYDHYLKRFLDFTGDIEPSLIDLGLVRKYRLYLSRFKDPLTGEVLKRVTQNYFMIALRAFLRYLARHDVNSLSAEKVELGEAEASPIKVLDETDLKRLLKAPDVLDKSGLRDKALLETLFSTGL</sequence>
<dbReference type="Pfam" id="PF02899">
    <property type="entry name" value="Phage_int_SAM_1"/>
    <property type="match status" value="1"/>
</dbReference>
<evidence type="ECO:0000313" key="7">
    <source>
        <dbReference type="Proteomes" id="UP000034601"/>
    </source>
</evidence>
<feature type="non-terminal residue" evidence="6">
    <location>
        <position position="150"/>
    </location>
</feature>
<evidence type="ECO:0000256" key="3">
    <source>
        <dbReference type="PROSITE-ProRule" id="PRU01248"/>
    </source>
</evidence>
<dbReference type="GO" id="GO:0003677">
    <property type="term" value="F:DNA binding"/>
    <property type="evidence" value="ECO:0007669"/>
    <property type="project" value="UniProtKB-UniRule"/>
</dbReference>
<keyword evidence="1" id="KW-0229">DNA integration</keyword>